<feature type="transmembrane region" description="Helical" evidence="1">
    <location>
        <begin position="348"/>
        <end position="365"/>
    </location>
</feature>
<dbReference type="AlphaFoldDB" id="A0A6J4ICM2"/>
<dbReference type="Pfam" id="PF06772">
    <property type="entry name" value="LtrA"/>
    <property type="match status" value="1"/>
</dbReference>
<accession>A0A6J4ICM2</accession>
<dbReference type="EMBL" id="CADCTN010000133">
    <property type="protein sequence ID" value="CAA9246694.1"/>
    <property type="molecule type" value="Genomic_DNA"/>
</dbReference>
<feature type="transmembrane region" description="Helical" evidence="1">
    <location>
        <begin position="319"/>
        <end position="336"/>
    </location>
</feature>
<feature type="transmembrane region" description="Helical" evidence="1">
    <location>
        <begin position="34"/>
        <end position="51"/>
    </location>
</feature>
<keyword evidence="1" id="KW-0812">Transmembrane</keyword>
<feature type="transmembrane region" description="Helical" evidence="1">
    <location>
        <begin position="63"/>
        <end position="83"/>
    </location>
</feature>
<feature type="transmembrane region" description="Helical" evidence="1">
    <location>
        <begin position="149"/>
        <end position="171"/>
    </location>
</feature>
<keyword evidence="1" id="KW-0472">Membrane</keyword>
<evidence type="ECO:0000313" key="2">
    <source>
        <dbReference type="EMBL" id="CAA9246694.1"/>
    </source>
</evidence>
<feature type="transmembrane region" description="Helical" evidence="1">
    <location>
        <begin position="214"/>
        <end position="232"/>
    </location>
</feature>
<gene>
    <name evidence="2" type="ORF">AVDCRST_MAG52-1901</name>
</gene>
<reference evidence="2" key="1">
    <citation type="submission" date="2020-02" db="EMBL/GenBank/DDBJ databases">
        <authorList>
            <person name="Meier V. D."/>
        </authorList>
    </citation>
    <scope>NUCLEOTIDE SEQUENCE</scope>
    <source>
        <strain evidence="2">AVDCRST_MAG52</strain>
    </source>
</reference>
<dbReference type="PANTHER" id="PTHR36840">
    <property type="entry name" value="BLL5714 PROTEIN"/>
    <property type="match status" value="1"/>
</dbReference>
<dbReference type="InterPro" id="IPR010640">
    <property type="entry name" value="Low_temperature_requirement_A"/>
</dbReference>
<sequence length="401" mass="42750">MGDSTGAGRIRDALRGLARPPELKTDEERSASKLELFFDLAFVLVVAELAIALREEVTVRGELLFAGMFTLVWWSWVSSTLYANRFDHDDVVYRLLKLTSMAAVIGLAASATEATGERFGVFVGCQILLRLSLLLQYRRAYQHIAHARPIARLYLVGAGVGALLWTVSLFVPRPVGFALWAAAVLVEALVPLVATRHSADVPLHVEHLPERFALFVILVLGESVAGIAHGLYDAKWAPSAVAVAVLAFVLAAALWWSYFDLAGARAKRLLNVVGGDRSDRAHDVYVFGQLPLTLALATVGAAVELAVVQSGAGEVPAGTRLLLAGGVALYLVSMSITDGGMSQDARRGWWWPLAAAVLAGLDAVLELPAFVVVGALAALLVAVVVVGAVERSSGRMDVDPV</sequence>
<feature type="transmembrane region" description="Helical" evidence="1">
    <location>
        <begin position="177"/>
        <end position="194"/>
    </location>
</feature>
<feature type="transmembrane region" description="Helical" evidence="1">
    <location>
        <begin position="371"/>
        <end position="389"/>
    </location>
</feature>
<keyword evidence="1" id="KW-1133">Transmembrane helix</keyword>
<feature type="transmembrane region" description="Helical" evidence="1">
    <location>
        <begin position="118"/>
        <end position="137"/>
    </location>
</feature>
<dbReference type="PANTHER" id="PTHR36840:SF1">
    <property type="entry name" value="BLL5714 PROTEIN"/>
    <property type="match status" value="1"/>
</dbReference>
<feature type="transmembrane region" description="Helical" evidence="1">
    <location>
        <begin position="95"/>
        <end position="112"/>
    </location>
</feature>
<protein>
    <submittedName>
        <fullName evidence="2">Integral membrane protein</fullName>
    </submittedName>
</protein>
<name>A0A6J4ICM2_9ACTN</name>
<feature type="transmembrane region" description="Helical" evidence="1">
    <location>
        <begin position="284"/>
        <end position="307"/>
    </location>
</feature>
<evidence type="ECO:0000256" key="1">
    <source>
        <dbReference type="SAM" id="Phobius"/>
    </source>
</evidence>
<organism evidence="2">
    <name type="scientific">uncultured Blastococcus sp</name>
    <dbReference type="NCBI Taxonomy" id="217144"/>
    <lineage>
        <taxon>Bacteria</taxon>
        <taxon>Bacillati</taxon>
        <taxon>Actinomycetota</taxon>
        <taxon>Actinomycetes</taxon>
        <taxon>Geodermatophilales</taxon>
        <taxon>Geodermatophilaceae</taxon>
        <taxon>Blastococcus</taxon>
        <taxon>environmental samples</taxon>
    </lineage>
</organism>
<proteinExistence type="predicted"/>
<feature type="transmembrane region" description="Helical" evidence="1">
    <location>
        <begin position="238"/>
        <end position="259"/>
    </location>
</feature>